<evidence type="ECO:0000256" key="1">
    <source>
        <dbReference type="SAM" id="MobiDB-lite"/>
    </source>
</evidence>
<feature type="region of interest" description="Disordered" evidence="1">
    <location>
        <begin position="614"/>
        <end position="741"/>
    </location>
</feature>
<accession>A0A165IFY5</accession>
<sequence length="1134" mass="125463">MDIDPFSRGDDMVPLAFPEEMLRSSSPDEYAMIEDNPTELITTAGDDGADSLVAAGIAEEEAVLNVLLDNEEDDSTDASNNKEDEILRTAKFLLSMGAQPLSDLVPKSPSPPPSDSEDDAVPDVSEEARGSNVELDHLYQICNRLYGNHGPLKWDYGPDGGALATDKKATLTIELPNGNKRVFKSRGHFKKKSQAKASSALVAIESGAIDFLETGTDRRVRDPAQGVEDTAAEKQQLQLEQDEPRIFEQCNIWRRSKVQPVFTYTIDPKQGNGFGCALSIYLSKMIHRTWSVGVAYGTKQEARGAVCSLAVRLGVLDFIAHGDGLTEPWDDEAAARYPKKVKELILVGSTKESPTHITQQSYYDALPKPPPYNVGFGEGRTNPITYLYKLFQKTKHLGVKEQFTGISDSHVHQGHGCLLRVEHRNDSFSYLVPLAFAKRSEAKAAVCLLAISQGLVDILEEIYGKNQRESAYGSGNGYVRTFKAEPGQLIGTLSSNEKDFGEICLEAIGAELRAFRAGASPRIDLQQSDSGGYTARLEVFVDRTNRRVYTSPGDYRTKHDAKLAVSTLAVERGVLEFIRFRGEPVPHGYVRPPVGGVDIPYVPEVEQRAGPVDRTSRFVGPDQPAPPADSHLFHYRRSPPAAYTPHDDRSYGRPIYPDPAPRDSRDDWHPPPPEPYPPTYVRRDERGYYGYPEHRMPYPAAEDPRSRHPSSYYPPPPSSSAYPPDYAPGSYRSYALPPGGEYDRYGYDRYAEERRYYDHPQDWHSYRGYPEPPPPPRGPSAYPLEAGCTPDYRDAAPRPYYPNYPPSAVDRHPYYERPRDFTPHEDANPYYRRELPFAATRPSYHDDRGAFADPATGSHRHAMHVGMAMQYAPPQEQHREVATHGYLEDRRPYMKQEEDPSPSRSLDTYGRSESEASRFDHTPIADASLRQIPEAAPPVAVPPAGLEPPASKSSAPVLSSAALAALLGSSATQSLASPSSKLPLSVAIPAPEMARSTSTSARSVSFALNAGSVSPAISRDPRKRLRVDSSEPKTPVSPTKGRSFVNELLEFCRTNGREEPVFHSESVPSESSVKYRVWLMLGNQKMGLRTAFDSIVQGNERLSQVVKEKLETDGPPPKRRKTGEDSGDAPSLAA</sequence>
<feature type="compositionally biased region" description="Basic and acidic residues" evidence="1">
    <location>
        <begin position="660"/>
        <end position="669"/>
    </location>
</feature>
<feature type="compositionally biased region" description="Basic and acidic residues" evidence="1">
    <location>
        <begin position="883"/>
        <end position="898"/>
    </location>
</feature>
<dbReference type="AlphaFoldDB" id="A0A165IFY5"/>
<feature type="compositionally biased region" description="Basic and acidic residues" evidence="1">
    <location>
        <begin position="910"/>
        <end position="921"/>
    </location>
</feature>
<feature type="region of interest" description="Disordered" evidence="1">
    <location>
        <begin position="1017"/>
        <end position="1040"/>
    </location>
</feature>
<feature type="region of interest" description="Disordered" evidence="1">
    <location>
        <begin position="101"/>
        <end position="129"/>
    </location>
</feature>
<gene>
    <name evidence="2" type="ORF">CALCODRAFT_515312</name>
</gene>
<feature type="region of interest" description="Disordered" evidence="1">
    <location>
        <begin position="1106"/>
        <end position="1134"/>
    </location>
</feature>
<dbReference type="Proteomes" id="UP000076842">
    <property type="component" value="Unassembled WGS sequence"/>
</dbReference>
<protein>
    <submittedName>
        <fullName evidence="2">Uncharacterized protein</fullName>
    </submittedName>
</protein>
<feature type="compositionally biased region" description="Basic and acidic residues" evidence="1">
    <location>
        <begin position="809"/>
        <end position="829"/>
    </location>
</feature>
<feature type="region of interest" description="Disordered" evidence="1">
    <location>
        <begin position="761"/>
        <end position="829"/>
    </location>
</feature>
<proteinExistence type="predicted"/>
<keyword evidence="3" id="KW-1185">Reference proteome</keyword>
<feature type="region of interest" description="Disordered" evidence="1">
    <location>
        <begin position="883"/>
        <end position="921"/>
    </location>
</feature>
<feature type="compositionally biased region" description="Basic and acidic residues" evidence="1">
    <location>
        <begin position="681"/>
        <end position="706"/>
    </location>
</feature>
<evidence type="ECO:0000313" key="3">
    <source>
        <dbReference type="Proteomes" id="UP000076842"/>
    </source>
</evidence>
<dbReference type="OrthoDB" id="3254160at2759"/>
<feature type="compositionally biased region" description="Acidic residues" evidence="1">
    <location>
        <begin position="115"/>
        <end position="125"/>
    </location>
</feature>
<dbReference type="STRING" id="1353952.A0A165IFY5"/>
<name>A0A165IFY5_9BASI</name>
<reference evidence="2 3" key="1">
    <citation type="journal article" date="2016" name="Mol. Biol. Evol.">
        <title>Comparative Genomics of Early-Diverging Mushroom-Forming Fungi Provides Insights into the Origins of Lignocellulose Decay Capabilities.</title>
        <authorList>
            <person name="Nagy L.G."/>
            <person name="Riley R."/>
            <person name="Tritt A."/>
            <person name="Adam C."/>
            <person name="Daum C."/>
            <person name="Floudas D."/>
            <person name="Sun H."/>
            <person name="Yadav J.S."/>
            <person name="Pangilinan J."/>
            <person name="Larsson K.H."/>
            <person name="Matsuura K."/>
            <person name="Barry K."/>
            <person name="Labutti K."/>
            <person name="Kuo R."/>
            <person name="Ohm R.A."/>
            <person name="Bhattacharya S.S."/>
            <person name="Shirouzu T."/>
            <person name="Yoshinaga Y."/>
            <person name="Martin F.M."/>
            <person name="Grigoriev I.V."/>
            <person name="Hibbett D.S."/>
        </authorList>
    </citation>
    <scope>NUCLEOTIDE SEQUENCE [LARGE SCALE GENOMIC DNA]</scope>
    <source>
        <strain evidence="2 3">HHB12733</strain>
    </source>
</reference>
<dbReference type="InParanoid" id="A0A165IFY5"/>
<dbReference type="EMBL" id="KV423930">
    <property type="protein sequence ID" value="KZT60521.1"/>
    <property type="molecule type" value="Genomic_DNA"/>
</dbReference>
<organism evidence="2 3">
    <name type="scientific">Calocera cornea HHB12733</name>
    <dbReference type="NCBI Taxonomy" id="1353952"/>
    <lineage>
        <taxon>Eukaryota</taxon>
        <taxon>Fungi</taxon>
        <taxon>Dikarya</taxon>
        <taxon>Basidiomycota</taxon>
        <taxon>Agaricomycotina</taxon>
        <taxon>Dacrymycetes</taxon>
        <taxon>Dacrymycetales</taxon>
        <taxon>Dacrymycetaceae</taxon>
        <taxon>Calocera</taxon>
    </lineage>
</organism>
<feature type="compositionally biased region" description="Low complexity" evidence="1">
    <location>
        <begin position="719"/>
        <end position="731"/>
    </location>
</feature>
<evidence type="ECO:0000313" key="2">
    <source>
        <dbReference type="EMBL" id="KZT60521.1"/>
    </source>
</evidence>